<dbReference type="EMBL" id="ODYU01001646">
    <property type="protein sequence ID" value="SOQ38159.1"/>
    <property type="molecule type" value="Genomic_DNA"/>
</dbReference>
<proteinExistence type="predicted"/>
<dbReference type="Proteomes" id="UP000829999">
    <property type="component" value="Chromosome 12"/>
</dbReference>
<evidence type="ECO:0000313" key="3">
    <source>
        <dbReference type="Proteomes" id="UP000829999"/>
    </source>
</evidence>
<dbReference type="OrthoDB" id="7468684at2759"/>
<evidence type="ECO:0000256" key="1">
    <source>
        <dbReference type="SAM" id="Phobius"/>
    </source>
</evidence>
<dbReference type="RefSeq" id="XP_035430180.2">
    <property type="nucleotide sequence ID" value="XM_035574287.2"/>
</dbReference>
<reference evidence="4" key="2">
    <citation type="submission" date="2025-04" db="UniProtKB">
        <authorList>
            <consortium name="RefSeq"/>
        </authorList>
    </citation>
    <scope>IDENTIFICATION</scope>
    <source>
        <tissue evidence="4">Whole larval tissue</tissue>
    </source>
</reference>
<keyword evidence="1" id="KW-0472">Membrane</keyword>
<dbReference type="AlphaFoldDB" id="A0A2H1VBE4"/>
<keyword evidence="1" id="KW-1133">Transmembrane helix</keyword>
<evidence type="ECO:0000313" key="2">
    <source>
        <dbReference type="EMBL" id="SOQ38159.1"/>
    </source>
</evidence>
<gene>
    <name evidence="4" type="primary">LOC118262719</name>
    <name evidence="2" type="ORF">SFRICE_010315</name>
</gene>
<keyword evidence="1" id="KW-0812">Transmembrane</keyword>
<sequence length="288" mass="32269">MGENTDDNKIIENRDQDQNLEFQYNFFSLPWDDRSKKSKSGIVILLIAIFAVTMALVVNSFIMHYRGFEQIKKYSNLSELSCFRVKMDDYRFVARIHSVSTQQLLCLGAVVSKSSVLANGVCVKSGPIRMYLGSVSNPRCKKGFSIDVFESMHHDGVFSKRLVLLSSYESIEGCSEIIKIGHDLDWTQKVHILGRPHSVGRTFSRQHASLAGKEYVDTNSNKLVKLNNTICVKDLARCPIRAGDLMLQNGKLFGLASSSVQRFGVACFGDLSIISRELKEVDADIVID</sequence>
<keyword evidence="3" id="KW-1185">Reference proteome</keyword>
<organism evidence="2">
    <name type="scientific">Spodoptera frugiperda</name>
    <name type="common">Fall armyworm</name>
    <dbReference type="NCBI Taxonomy" id="7108"/>
    <lineage>
        <taxon>Eukaryota</taxon>
        <taxon>Metazoa</taxon>
        <taxon>Ecdysozoa</taxon>
        <taxon>Arthropoda</taxon>
        <taxon>Hexapoda</taxon>
        <taxon>Insecta</taxon>
        <taxon>Pterygota</taxon>
        <taxon>Neoptera</taxon>
        <taxon>Endopterygota</taxon>
        <taxon>Lepidoptera</taxon>
        <taxon>Glossata</taxon>
        <taxon>Ditrysia</taxon>
        <taxon>Noctuoidea</taxon>
        <taxon>Noctuidae</taxon>
        <taxon>Amphipyrinae</taxon>
        <taxon>Spodoptera</taxon>
    </lineage>
</organism>
<reference evidence="2" key="1">
    <citation type="submission" date="2016-07" db="EMBL/GenBank/DDBJ databases">
        <authorList>
            <person name="Bretaudeau A."/>
        </authorList>
    </citation>
    <scope>NUCLEOTIDE SEQUENCE</scope>
    <source>
        <strain evidence="2">Rice</strain>
        <tissue evidence="2">Whole body</tissue>
    </source>
</reference>
<accession>A0A2H1VBE4</accession>
<dbReference type="GeneID" id="118262719"/>
<protein>
    <submittedName>
        <fullName evidence="2">SFRICE_010315</fullName>
    </submittedName>
    <submittedName>
        <fullName evidence="4">Uncharacterized protein LOC118262719</fullName>
    </submittedName>
</protein>
<feature type="transmembrane region" description="Helical" evidence="1">
    <location>
        <begin position="41"/>
        <end position="62"/>
    </location>
</feature>
<name>A0A2H1VBE4_SPOFR</name>
<evidence type="ECO:0000313" key="4">
    <source>
        <dbReference type="RefSeq" id="XP_035430180.2"/>
    </source>
</evidence>